<dbReference type="Proteomes" id="UP000801492">
    <property type="component" value="Unassembled WGS sequence"/>
</dbReference>
<dbReference type="SUPFAM" id="SSF46689">
    <property type="entry name" value="Homeodomain-like"/>
    <property type="match status" value="1"/>
</dbReference>
<dbReference type="OrthoDB" id="8051703at2759"/>
<dbReference type="Gene3D" id="1.10.10.10">
    <property type="entry name" value="Winged helix-like DNA-binding domain superfamily/Winged helix DNA-binding domain"/>
    <property type="match status" value="1"/>
</dbReference>
<evidence type="ECO:0000256" key="1">
    <source>
        <dbReference type="ARBA" id="ARBA00004123"/>
    </source>
</evidence>
<evidence type="ECO:0000313" key="4">
    <source>
        <dbReference type="Proteomes" id="UP000801492"/>
    </source>
</evidence>
<name>A0A8K0CX26_IGNLU</name>
<protein>
    <recommendedName>
        <fullName evidence="2">HTH psq-type domain-containing protein</fullName>
    </recommendedName>
</protein>
<organism evidence="3 4">
    <name type="scientific">Ignelater luminosus</name>
    <name type="common">Cucubano</name>
    <name type="synonym">Pyrophorus luminosus</name>
    <dbReference type="NCBI Taxonomy" id="2038154"/>
    <lineage>
        <taxon>Eukaryota</taxon>
        <taxon>Metazoa</taxon>
        <taxon>Ecdysozoa</taxon>
        <taxon>Arthropoda</taxon>
        <taxon>Hexapoda</taxon>
        <taxon>Insecta</taxon>
        <taxon>Pterygota</taxon>
        <taxon>Neoptera</taxon>
        <taxon>Endopterygota</taxon>
        <taxon>Coleoptera</taxon>
        <taxon>Polyphaga</taxon>
        <taxon>Elateriformia</taxon>
        <taxon>Elateroidea</taxon>
        <taxon>Elateridae</taxon>
        <taxon>Agrypninae</taxon>
        <taxon>Pyrophorini</taxon>
        <taxon>Ignelater</taxon>
    </lineage>
</organism>
<dbReference type="InterPro" id="IPR036388">
    <property type="entry name" value="WH-like_DNA-bd_sf"/>
</dbReference>
<dbReference type="GO" id="GO:0003677">
    <property type="term" value="F:DNA binding"/>
    <property type="evidence" value="ECO:0007669"/>
    <property type="project" value="InterPro"/>
</dbReference>
<keyword evidence="4" id="KW-1185">Reference proteome</keyword>
<evidence type="ECO:0000313" key="3">
    <source>
        <dbReference type="EMBL" id="KAF2894034.1"/>
    </source>
</evidence>
<feature type="domain" description="HTH psq-type" evidence="2">
    <location>
        <begin position="3"/>
        <end position="39"/>
    </location>
</feature>
<dbReference type="Pfam" id="PF04218">
    <property type="entry name" value="CENP-B_N"/>
    <property type="match status" value="1"/>
</dbReference>
<dbReference type="InterPro" id="IPR009057">
    <property type="entry name" value="Homeodomain-like_sf"/>
</dbReference>
<dbReference type="EMBL" id="VTPC01007416">
    <property type="protein sequence ID" value="KAF2894034.1"/>
    <property type="molecule type" value="Genomic_DNA"/>
</dbReference>
<accession>A0A8K0CX26</accession>
<gene>
    <name evidence="3" type="ORF">ILUMI_12139</name>
</gene>
<comment type="caution">
    <text evidence="3">The sequence shown here is derived from an EMBL/GenBank/DDBJ whole genome shotgun (WGS) entry which is preliminary data.</text>
</comment>
<dbReference type="GO" id="GO:0005634">
    <property type="term" value="C:nucleus"/>
    <property type="evidence" value="ECO:0007669"/>
    <property type="project" value="UniProtKB-SubCell"/>
</dbReference>
<comment type="subcellular location">
    <subcellularLocation>
        <location evidence="1">Nucleus</location>
    </subcellularLocation>
</comment>
<reference evidence="3" key="1">
    <citation type="submission" date="2019-08" db="EMBL/GenBank/DDBJ databases">
        <title>The genome of the North American firefly Photinus pyralis.</title>
        <authorList>
            <consortium name="Photinus pyralis genome working group"/>
            <person name="Fallon T.R."/>
            <person name="Sander Lower S.E."/>
            <person name="Weng J.-K."/>
        </authorList>
    </citation>
    <scope>NUCLEOTIDE SEQUENCE</scope>
    <source>
        <strain evidence="3">TRF0915ILg1</strain>
        <tissue evidence="3">Whole body</tissue>
    </source>
</reference>
<evidence type="ECO:0000259" key="2">
    <source>
        <dbReference type="Pfam" id="PF04218"/>
    </source>
</evidence>
<dbReference type="InterPro" id="IPR007889">
    <property type="entry name" value="HTH_Psq"/>
</dbReference>
<sequence>MPLTVTDVSQIVALSEDGHSRRYVSRSLGIPRTTIRDAWNRYLETDRFLRQIGSRRKRATTAADDRFVVLNTLRRRLVERGSTSRRPAAGPRLLPRHRRIRLEFARLHAN</sequence>
<proteinExistence type="predicted"/>
<dbReference type="AlphaFoldDB" id="A0A8K0CX26"/>